<sequence length="234" mass="26809">MNECPNGHAHIADSMNCHDFFHCTTVEHAGYALMVKKSCGTFLMFDPFLQNCDWPFRVRRIRPECINEASGERKPYLTRIYTWHPKGKNPLKDINNQFITKKYSESKRQELLSSTTQRFNRANDPRNTTSSPLPSTVVSTTVSIVYTTLPAYAQIKEARSPDPISQKPLTLSKVIPMGKFSLNSLRIFTPQNVTKLREASPKQLSTQNWTLSNKNPRKYRPLSSNLIKLKIFKG</sequence>
<dbReference type="Pfam" id="PF01607">
    <property type="entry name" value="CBM_14"/>
    <property type="match status" value="1"/>
</dbReference>
<evidence type="ECO:0000259" key="1">
    <source>
        <dbReference type="PROSITE" id="PS50940"/>
    </source>
</evidence>
<organism evidence="2">
    <name type="scientific">Lepeophtheirus salmonis</name>
    <name type="common">Salmon louse</name>
    <name type="synonym">Caligus salmonis</name>
    <dbReference type="NCBI Taxonomy" id="72036"/>
    <lineage>
        <taxon>Eukaryota</taxon>
        <taxon>Metazoa</taxon>
        <taxon>Ecdysozoa</taxon>
        <taxon>Arthropoda</taxon>
        <taxon>Crustacea</taxon>
        <taxon>Multicrustacea</taxon>
        <taxon>Hexanauplia</taxon>
        <taxon>Copepoda</taxon>
        <taxon>Siphonostomatoida</taxon>
        <taxon>Caligidae</taxon>
        <taxon>Lepeophtheirus</taxon>
    </lineage>
</organism>
<feature type="domain" description="Chitin-binding type-2" evidence="1">
    <location>
        <begin position="1"/>
        <end position="67"/>
    </location>
</feature>
<accession>A0A0K2SV03</accession>
<reference evidence="2" key="1">
    <citation type="submission" date="2014-05" db="EMBL/GenBank/DDBJ databases">
        <authorList>
            <person name="Chronopoulou M."/>
        </authorList>
    </citation>
    <scope>NUCLEOTIDE SEQUENCE</scope>
    <source>
        <tissue evidence="2">Whole organism</tissue>
    </source>
</reference>
<protein>
    <submittedName>
        <fullName evidence="2">Hemocytinlike [Bombus terrestris]</fullName>
    </submittedName>
</protein>
<proteinExistence type="predicted"/>
<dbReference type="GO" id="GO:0005576">
    <property type="term" value="C:extracellular region"/>
    <property type="evidence" value="ECO:0007669"/>
    <property type="project" value="InterPro"/>
</dbReference>
<dbReference type="SUPFAM" id="SSF57625">
    <property type="entry name" value="Invertebrate chitin-binding proteins"/>
    <property type="match status" value="1"/>
</dbReference>
<dbReference type="AlphaFoldDB" id="A0A0K2SV03"/>
<dbReference type="SMART" id="SM00494">
    <property type="entry name" value="ChtBD2"/>
    <property type="match status" value="1"/>
</dbReference>
<dbReference type="Gene3D" id="2.170.140.10">
    <property type="entry name" value="Chitin binding domain"/>
    <property type="match status" value="1"/>
</dbReference>
<dbReference type="InterPro" id="IPR002557">
    <property type="entry name" value="Chitin-bd_dom"/>
</dbReference>
<name>A0A0K2SV03_LEPSM</name>
<dbReference type="OrthoDB" id="9987187at2759"/>
<dbReference type="EMBL" id="HACA01000052">
    <property type="protein sequence ID" value="CDW17413.1"/>
    <property type="molecule type" value="Transcribed_RNA"/>
</dbReference>
<evidence type="ECO:0000313" key="2">
    <source>
        <dbReference type="EMBL" id="CDW17413.1"/>
    </source>
</evidence>
<dbReference type="InterPro" id="IPR036508">
    <property type="entry name" value="Chitin-bd_dom_sf"/>
</dbReference>
<dbReference type="GO" id="GO:0008061">
    <property type="term" value="F:chitin binding"/>
    <property type="evidence" value="ECO:0007669"/>
    <property type="project" value="InterPro"/>
</dbReference>
<dbReference type="PROSITE" id="PS50940">
    <property type="entry name" value="CHIT_BIND_II"/>
    <property type="match status" value="1"/>
</dbReference>